<evidence type="ECO:0000259" key="14">
    <source>
        <dbReference type="Pfam" id="PF20260"/>
    </source>
</evidence>
<name>A0ABT6MSQ9_9GAMM</name>
<dbReference type="NCBIfam" id="TIGR00046">
    <property type="entry name" value="RsmE family RNA methyltransferase"/>
    <property type="match status" value="1"/>
</dbReference>
<evidence type="ECO:0000256" key="11">
    <source>
        <dbReference type="ARBA" id="ARBA00047944"/>
    </source>
</evidence>
<evidence type="ECO:0000256" key="10">
    <source>
        <dbReference type="ARBA" id="ARBA00025699"/>
    </source>
</evidence>
<sequence>MRVTRSYVDLPLAPGVHLALPEEASSHLLRVLRLRVGDRCVLFNGDGHDYEVVLTKADKRGGVVEVMERRVVETESPLRITLVQGIARGEKMDLILQKATELGVAAIVPVDAERTEVRLDGARLAKRLAHWRGVVASACGQCGRARLPALAEPLDIARIADAVPEAGLRLTLDPQGDHALTTLSDAAHAAGGHVALAIGPEGGWAPRDREHLRAAGFEGLRLGPRILRTETAGLAAVAALQALYGDLRA</sequence>
<evidence type="ECO:0000256" key="6">
    <source>
        <dbReference type="ARBA" id="ARBA00022552"/>
    </source>
</evidence>
<accession>A0ABT6MSQ9</accession>
<evidence type="ECO:0000259" key="13">
    <source>
        <dbReference type="Pfam" id="PF04452"/>
    </source>
</evidence>
<keyword evidence="6 12" id="KW-0698">rRNA processing</keyword>
<dbReference type="NCBIfam" id="NF008692">
    <property type="entry name" value="PRK11713.1-5"/>
    <property type="match status" value="1"/>
</dbReference>
<evidence type="ECO:0000256" key="9">
    <source>
        <dbReference type="ARBA" id="ARBA00022691"/>
    </source>
</evidence>
<dbReference type="PANTHER" id="PTHR30027">
    <property type="entry name" value="RIBOSOMAL RNA SMALL SUBUNIT METHYLTRANSFERASE E"/>
    <property type="match status" value="1"/>
</dbReference>
<dbReference type="Pfam" id="PF20260">
    <property type="entry name" value="PUA_4"/>
    <property type="match status" value="1"/>
</dbReference>
<keyword evidence="9 12" id="KW-0949">S-adenosyl-L-methionine</keyword>
<evidence type="ECO:0000256" key="2">
    <source>
        <dbReference type="ARBA" id="ARBA00005528"/>
    </source>
</evidence>
<dbReference type="Gene3D" id="3.40.1280.10">
    <property type="match status" value="1"/>
</dbReference>
<dbReference type="EMBL" id="JARYGX010000021">
    <property type="protein sequence ID" value="MDH7453623.1"/>
    <property type="molecule type" value="Genomic_DNA"/>
</dbReference>
<organism evidence="15 16">
    <name type="scientific">Luteimonas composti</name>
    <dbReference type="NCBI Taxonomy" id="398257"/>
    <lineage>
        <taxon>Bacteria</taxon>
        <taxon>Pseudomonadati</taxon>
        <taxon>Pseudomonadota</taxon>
        <taxon>Gammaproteobacteria</taxon>
        <taxon>Lysobacterales</taxon>
        <taxon>Lysobacteraceae</taxon>
        <taxon>Luteimonas</taxon>
    </lineage>
</organism>
<evidence type="ECO:0000256" key="1">
    <source>
        <dbReference type="ARBA" id="ARBA00004496"/>
    </source>
</evidence>
<protein>
    <recommendedName>
        <fullName evidence="4 12">Ribosomal RNA small subunit methyltransferase E</fullName>
        <ecNumber evidence="3 12">2.1.1.193</ecNumber>
    </recommendedName>
</protein>
<comment type="subcellular location">
    <subcellularLocation>
        <location evidence="1 12">Cytoplasm</location>
    </subcellularLocation>
</comment>
<dbReference type="SUPFAM" id="SSF75217">
    <property type="entry name" value="alpha/beta knot"/>
    <property type="match status" value="1"/>
</dbReference>
<dbReference type="EC" id="2.1.1.193" evidence="3 12"/>
<evidence type="ECO:0000256" key="5">
    <source>
        <dbReference type="ARBA" id="ARBA00022490"/>
    </source>
</evidence>
<feature type="domain" description="Ribosomal RNA small subunit methyltransferase E methyltransferase" evidence="13">
    <location>
        <begin position="75"/>
        <end position="241"/>
    </location>
</feature>
<dbReference type="GO" id="GO:0008168">
    <property type="term" value="F:methyltransferase activity"/>
    <property type="evidence" value="ECO:0007669"/>
    <property type="project" value="UniProtKB-KW"/>
</dbReference>
<dbReference type="InterPro" id="IPR015947">
    <property type="entry name" value="PUA-like_sf"/>
</dbReference>
<proteinExistence type="inferred from homology"/>
<keyword evidence="5 12" id="KW-0963">Cytoplasm</keyword>
<keyword evidence="16" id="KW-1185">Reference proteome</keyword>
<dbReference type="InterPro" id="IPR006700">
    <property type="entry name" value="RsmE"/>
</dbReference>
<dbReference type="GO" id="GO:0032259">
    <property type="term" value="P:methylation"/>
    <property type="evidence" value="ECO:0007669"/>
    <property type="project" value="UniProtKB-KW"/>
</dbReference>
<comment type="caution">
    <text evidence="15">The sequence shown here is derived from an EMBL/GenBank/DDBJ whole genome shotgun (WGS) entry which is preliminary data.</text>
</comment>
<feature type="domain" description="Ribosomal RNA small subunit methyltransferase E PUA-like" evidence="14">
    <location>
        <begin position="20"/>
        <end position="66"/>
    </location>
</feature>
<evidence type="ECO:0000313" key="15">
    <source>
        <dbReference type="EMBL" id="MDH7453623.1"/>
    </source>
</evidence>
<reference evidence="15" key="1">
    <citation type="journal article" date="2007" name="Int. J. Syst. Evol. Microbiol.">
        <title>Luteimonas composti sp. nov., a moderately thermophilic bacterium isolated from food waste.</title>
        <authorList>
            <person name="Young C.C."/>
            <person name="Kampfer P."/>
            <person name="Chen W.M."/>
            <person name="Yen W.S."/>
            <person name="Arun A.B."/>
            <person name="Lai W.A."/>
            <person name="Shen F.T."/>
            <person name="Rekha P.D."/>
            <person name="Lin K.Y."/>
            <person name="Chou J.H."/>
        </authorList>
    </citation>
    <scope>NUCLEOTIDE SEQUENCE</scope>
    <source>
        <strain evidence="15">CC-YY355</strain>
    </source>
</reference>
<comment type="similarity">
    <text evidence="2 12">Belongs to the RNA methyltransferase RsmE family.</text>
</comment>
<dbReference type="CDD" id="cd18084">
    <property type="entry name" value="RsmE-like"/>
    <property type="match status" value="1"/>
</dbReference>
<keyword evidence="7 12" id="KW-0489">Methyltransferase</keyword>
<dbReference type="Pfam" id="PF04452">
    <property type="entry name" value="Methyltrans_RNA"/>
    <property type="match status" value="1"/>
</dbReference>
<gene>
    <name evidence="15" type="ORF">QF205_11165</name>
</gene>
<evidence type="ECO:0000313" key="16">
    <source>
        <dbReference type="Proteomes" id="UP001160550"/>
    </source>
</evidence>
<comment type="function">
    <text evidence="10 12">Specifically methylates the N3 position of the uracil ring of uridine 1498 (m3U1498) in 16S rRNA. Acts on the fully assembled 30S ribosomal subunit.</text>
</comment>
<comment type="catalytic activity">
    <reaction evidence="11 12">
        <text>uridine(1498) in 16S rRNA + S-adenosyl-L-methionine = N(3)-methyluridine(1498) in 16S rRNA + S-adenosyl-L-homocysteine + H(+)</text>
        <dbReference type="Rhea" id="RHEA:42920"/>
        <dbReference type="Rhea" id="RHEA-COMP:10283"/>
        <dbReference type="Rhea" id="RHEA-COMP:10284"/>
        <dbReference type="ChEBI" id="CHEBI:15378"/>
        <dbReference type="ChEBI" id="CHEBI:57856"/>
        <dbReference type="ChEBI" id="CHEBI:59789"/>
        <dbReference type="ChEBI" id="CHEBI:65315"/>
        <dbReference type="ChEBI" id="CHEBI:74502"/>
        <dbReference type="EC" id="2.1.1.193"/>
    </reaction>
</comment>
<evidence type="ECO:0000256" key="4">
    <source>
        <dbReference type="ARBA" id="ARBA00013673"/>
    </source>
</evidence>
<dbReference type="InterPro" id="IPR029028">
    <property type="entry name" value="Alpha/beta_knot_MTases"/>
</dbReference>
<reference evidence="15" key="2">
    <citation type="submission" date="2023-04" db="EMBL/GenBank/DDBJ databases">
        <authorList>
            <person name="Sun J.-Q."/>
        </authorList>
    </citation>
    <scope>NUCLEOTIDE SEQUENCE</scope>
    <source>
        <strain evidence="15">CC-YY355</strain>
    </source>
</reference>
<evidence type="ECO:0000256" key="12">
    <source>
        <dbReference type="PIRNR" id="PIRNR015601"/>
    </source>
</evidence>
<evidence type="ECO:0000256" key="3">
    <source>
        <dbReference type="ARBA" id="ARBA00012328"/>
    </source>
</evidence>
<evidence type="ECO:0000256" key="8">
    <source>
        <dbReference type="ARBA" id="ARBA00022679"/>
    </source>
</evidence>
<evidence type="ECO:0000256" key="7">
    <source>
        <dbReference type="ARBA" id="ARBA00022603"/>
    </source>
</evidence>
<dbReference type="InterPro" id="IPR029026">
    <property type="entry name" value="tRNA_m1G_MTases_N"/>
</dbReference>
<dbReference type="SUPFAM" id="SSF88697">
    <property type="entry name" value="PUA domain-like"/>
    <property type="match status" value="1"/>
</dbReference>
<dbReference type="InterPro" id="IPR046886">
    <property type="entry name" value="RsmE_MTase_dom"/>
</dbReference>
<dbReference type="PANTHER" id="PTHR30027:SF3">
    <property type="entry name" value="16S RRNA (URACIL(1498)-N(3))-METHYLTRANSFERASE"/>
    <property type="match status" value="1"/>
</dbReference>
<keyword evidence="8 12" id="KW-0808">Transferase</keyword>
<dbReference type="Proteomes" id="UP001160550">
    <property type="component" value="Unassembled WGS sequence"/>
</dbReference>
<dbReference type="RefSeq" id="WP_280942840.1">
    <property type="nucleotide sequence ID" value="NZ_JARYGX010000021.1"/>
</dbReference>
<dbReference type="InterPro" id="IPR046887">
    <property type="entry name" value="RsmE_PUA-like"/>
</dbReference>
<dbReference type="PIRSF" id="PIRSF015601">
    <property type="entry name" value="MTase_slr0722"/>
    <property type="match status" value="1"/>
</dbReference>